<evidence type="ECO:0000256" key="2">
    <source>
        <dbReference type="ARBA" id="ARBA00007362"/>
    </source>
</evidence>
<dbReference type="Pfam" id="PF00892">
    <property type="entry name" value="EamA"/>
    <property type="match status" value="1"/>
</dbReference>
<feature type="transmembrane region" description="Helical" evidence="8">
    <location>
        <begin position="37"/>
        <end position="58"/>
    </location>
</feature>
<dbReference type="NCBIfam" id="TIGR00688">
    <property type="entry name" value="rarD"/>
    <property type="match status" value="1"/>
</dbReference>
<feature type="transmembrane region" description="Helical" evidence="8">
    <location>
        <begin position="149"/>
        <end position="165"/>
    </location>
</feature>
<evidence type="ECO:0000256" key="8">
    <source>
        <dbReference type="SAM" id="Phobius"/>
    </source>
</evidence>
<evidence type="ECO:0000256" key="6">
    <source>
        <dbReference type="ARBA" id="ARBA00022989"/>
    </source>
</evidence>
<feature type="transmembrane region" description="Helical" evidence="8">
    <location>
        <begin position="207"/>
        <end position="226"/>
    </location>
</feature>
<evidence type="ECO:0000256" key="4">
    <source>
        <dbReference type="ARBA" id="ARBA00022475"/>
    </source>
</evidence>
<feature type="transmembrane region" description="Helical" evidence="8">
    <location>
        <begin position="70"/>
        <end position="95"/>
    </location>
</feature>
<evidence type="ECO:0000256" key="1">
    <source>
        <dbReference type="ARBA" id="ARBA00004651"/>
    </source>
</evidence>
<comment type="similarity">
    <text evidence="2">Belongs to the EamA transporter family.</text>
</comment>
<feature type="transmembrane region" description="Helical" evidence="8">
    <location>
        <begin position="101"/>
        <end position="119"/>
    </location>
</feature>
<evidence type="ECO:0000313" key="11">
    <source>
        <dbReference type="Proteomes" id="UP000193870"/>
    </source>
</evidence>
<organism evidence="10 11">
    <name type="scientific">Palleronia marisminoris</name>
    <dbReference type="NCBI Taxonomy" id="315423"/>
    <lineage>
        <taxon>Bacteria</taxon>
        <taxon>Pseudomonadati</taxon>
        <taxon>Pseudomonadota</taxon>
        <taxon>Alphaproteobacteria</taxon>
        <taxon>Rhodobacterales</taxon>
        <taxon>Roseobacteraceae</taxon>
        <taxon>Palleronia</taxon>
    </lineage>
</organism>
<evidence type="ECO:0000259" key="9">
    <source>
        <dbReference type="Pfam" id="PF00892"/>
    </source>
</evidence>
<accession>A0A1Y5T8N9</accession>
<feature type="transmembrane region" description="Helical" evidence="8">
    <location>
        <begin position="126"/>
        <end position="143"/>
    </location>
</feature>
<feature type="domain" description="EamA" evidence="9">
    <location>
        <begin position="6"/>
        <end position="141"/>
    </location>
</feature>
<dbReference type="RefSeq" id="WP_085854847.1">
    <property type="nucleotide sequence ID" value="NZ_FOPF01000008.1"/>
</dbReference>
<evidence type="ECO:0000256" key="5">
    <source>
        <dbReference type="ARBA" id="ARBA00022692"/>
    </source>
</evidence>
<reference evidence="10 11" key="1">
    <citation type="submission" date="2017-03" db="EMBL/GenBank/DDBJ databases">
        <authorList>
            <person name="Afonso C.L."/>
            <person name="Miller P.J."/>
            <person name="Scott M.A."/>
            <person name="Spackman E."/>
            <person name="Goraichik I."/>
            <person name="Dimitrov K.M."/>
            <person name="Suarez D.L."/>
            <person name="Swayne D.E."/>
        </authorList>
    </citation>
    <scope>NUCLEOTIDE SEQUENCE [LARGE SCALE GENOMIC DNA]</scope>
    <source>
        <strain evidence="10 11">CECT 7066</strain>
    </source>
</reference>
<keyword evidence="4" id="KW-1003">Cell membrane</keyword>
<feature type="transmembrane region" description="Helical" evidence="8">
    <location>
        <begin position="261"/>
        <end position="279"/>
    </location>
</feature>
<dbReference type="AlphaFoldDB" id="A0A1Y5T8N9"/>
<keyword evidence="11" id="KW-1185">Reference proteome</keyword>
<feature type="transmembrane region" description="Helical" evidence="8">
    <location>
        <begin position="177"/>
        <end position="195"/>
    </location>
</feature>
<feature type="transmembrane region" description="Helical" evidence="8">
    <location>
        <begin position="7"/>
        <end position="25"/>
    </location>
</feature>
<name>A0A1Y5T8N9_9RHOB</name>
<feature type="transmembrane region" description="Helical" evidence="8">
    <location>
        <begin position="233"/>
        <end position="255"/>
    </location>
</feature>
<gene>
    <name evidence="10" type="ORF">PAM7066_02843</name>
</gene>
<dbReference type="STRING" id="315423.SAMN04488020_108135"/>
<protein>
    <submittedName>
        <fullName evidence="10">EamA-like transporter family protein</fullName>
    </submittedName>
</protein>
<dbReference type="GO" id="GO:0005886">
    <property type="term" value="C:plasma membrane"/>
    <property type="evidence" value="ECO:0007669"/>
    <property type="project" value="UniProtKB-SubCell"/>
</dbReference>
<dbReference type="PANTHER" id="PTHR22911:SF137">
    <property type="entry name" value="SOLUTE CARRIER FAMILY 35 MEMBER G2-RELATED"/>
    <property type="match status" value="1"/>
</dbReference>
<keyword evidence="6 8" id="KW-1133">Transmembrane helix</keyword>
<keyword evidence="5 8" id="KW-0812">Transmembrane</keyword>
<keyword evidence="7 8" id="KW-0472">Membrane</keyword>
<evidence type="ECO:0000313" key="10">
    <source>
        <dbReference type="EMBL" id="SLN58417.1"/>
    </source>
</evidence>
<dbReference type="Proteomes" id="UP000193870">
    <property type="component" value="Unassembled WGS sequence"/>
</dbReference>
<proteinExistence type="inferred from homology"/>
<keyword evidence="3" id="KW-0813">Transport</keyword>
<sequence>MRTSLTGILAMAGACTIWGLSAIYYKLLAHVPPAEVLAHRTIWSALFFAVILAGRGRLSTVAHLVRGPRVAALVAFASIMIGANWFVFIFAVQAGRVVETSLGYFIFPLVSVALGAAIFRERPSRAQGIAIALAAAGVATLILGLGAAPWLSFVLAVTFGFYGVAKKAIEANAMASVTAEVVLLMPLAIGWLVWATPGWGAFTGWDALLLAASGPLTALPLILFTMASRRLSLSTVGVIGYLNPTLQFLCATLLFGERFTMWHAAAFGAIWTALAIYSGETFVRRRRLRAVPPVT</sequence>
<dbReference type="EMBL" id="FWFV01000008">
    <property type="protein sequence ID" value="SLN58417.1"/>
    <property type="molecule type" value="Genomic_DNA"/>
</dbReference>
<evidence type="ECO:0000256" key="3">
    <source>
        <dbReference type="ARBA" id="ARBA00022448"/>
    </source>
</evidence>
<dbReference type="SUPFAM" id="SSF103481">
    <property type="entry name" value="Multidrug resistance efflux transporter EmrE"/>
    <property type="match status" value="2"/>
</dbReference>
<comment type="subcellular location">
    <subcellularLocation>
        <location evidence="1">Cell membrane</location>
        <topology evidence="1">Multi-pass membrane protein</topology>
    </subcellularLocation>
</comment>
<dbReference type="OrthoDB" id="369870at2"/>
<dbReference type="PANTHER" id="PTHR22911">
    <property type="entry name" value="ACYL-MALONYL CONDENSING ENZYME-RELATED"/>
    <property type="match status" value="1"/>
</dbReference>
<dbReference type="PROSITE" id="PS51257">
    <property type="entry name" value="PROKAR_LIPOPROTEIN"/>
    <property type="match status" value="1"/>
</dbReference>
<dbReference type="InterPro" id="IPR037185">
    <property type="entry name" value="EmrE-like"/>
</dbReference>
<evidence type="ECO:0000256" key="7">
    <source>
        <dbReference type="ARBA" id="ARBA00023136"/>
    </source>
</evidence>
<dbReference type="InterPro" id="IPR004626">
    <property type="entry name" value="RarD"/>
</dbReference>
<dbReference type="InterPro" id="IPR000620">
    <property type="entry name" value="EamA_dom"/>
</dbReference>